<proteinExistence type="predicted"/>
<dbReference type="PROSITE" id="PS51831">
    <property type="entry name" value="HD"/>
    <property type="match status" value="1"/>
</dbReference>
<keyword evidence="4 8" id="KW-0378">Hydrolase</keyword>
<evidence type="ECO:0000256" key="2">
    <source>
        <dbReference type="ARBA" id="ARBA00022723"/>
    </source>
</evidence>
<dbReference type="CDD" id="cd00077">
    <property type="entry name" value="HDc"/>
    <property type="match status" value="1"/>
</dbReference>
<gene>
    <name evidence="8" type="primary">yqeK</name>
    <name evidence="8" type="ORF">KS419_16745</name>
</gene>
<dbReference type="Pfam" id="PF01966">
    <property type="entry name" value="HD"/>
    <property type="match status" value="1"/>
</dbReference>
<dbReference type="GO" id="GO:0008803">
    <property type="term" value="F:bis(5'-nucleosyl)-tetraphosphatase (symmetrical) activity"/>
    <property type="evidence" value="ECO:0007669"/>
    <property type="project" value="UniProtKB-EC"/>
</dbReference>
<dbReference type="NCBIfam" id="TIGR00488">
    <property type="entry name" value="bis(5'-nucleosyl)-tetraphosphatase (symmetrical) YqeK"/>
    <property type="match status" value="1"/>
</dbReference>
<dbReference type="SMART" id="SM00471">
    <property type="entry name" value="HDc"/>
    <property type="match status" value="1"/>
</dbReference>
<evidence type="ECO:0000313" key="8">
    <source>
        <dbReference type="EMBL" id="MBU9713378.1"/>
    </source>
</evidence>
<dbReference type="InterPro" id="IPR003607">
    <property type="entry name" value="HD/PDEase_dom"/>
</dbReference>
<dbReference type="Proteomes" id="UP000784880">
    <property type="component" value="Unassembled WGS sequence"/>
</dbReference>
<sequence>MNEEQAFHAVRQSLKKRRFEHTERVVEEAAKLAQRFHVNVEKVRLAAILHDYAKYRPIEEMRRTIKEKGLRTDLLLYGDEILHAFVGAYYVQQELKVNDEDVLTAIKYHTTGRAKMTQVEKVVFLADYIEPGRTFEAVNEVRDWAEKDLDMACFLTLRNTIDFLVKKEIPIYPDTFNAYNDYCLNIKRRK</sequence>
<dbReference type="RefSeq" id="WP_217067538.1">
    <property type="nucleotide sequence ID" value="NZ_JAHQCS010000134.1"/>
</dbReference>
<evidence type="ECO:0000256" key="4">
    <source>
        <dbReference type="ARBA" id="ARBA00022801"/>
    </source>
</evidence>
<evidence type="ECO:0000256" key="5">
    <source>
        <dbReference type="ARBA" id="ARBA00023004"/>
    </source>
</evidence>
<keyword evidence="3" id="KW-0547">Nucleotide-binding</keyword>
<dbReference type="PANTHER" id="PTHR35795:SF1">
    <property type="entry name" value="BIS(5'-NUCLEOSYL)-TETRAPHOSPHATASE, SYMMETRICAL"/>
    <property type="match status" value="1"/>
</dbReference>
<evidence type="ECO:0000256" key="1">
    <source>
        <dbReference type="ARBA" id="ARBA00012506"/>
    </source>
</evidence>
<keyword evidence="5" id="KW-0408">Iron</keyword>
<keyword evidence="2" id="KW-0479">Metal-binding</keyword>
<dbReference type="InterPro" id="IPR006674">
    <property type="entry name" value="HD_domain"/>
</dbReference>
<feature type="domain" description="HD" evidence="7">
    <location>
        <begin position="18"/>
        <end position="132"/>
    </location>
</feature>
<dbReference type="EC" id="3.6.1.41" evidence="1"/>
<protein>
    <recommendedName>
        <fullName evidence="1">bis(5'-nucleosyl)-tetraphosphatase (symmetrical)</fullName>
        <ecNumber evidence="1">3.6.1.41</ecNumber>
    </recommendedName>
</protein>
<dbReference type="InterPro" id="IPR005249">
    <property type="entry name" value="YqeK"/>
</dbReference>
<evidence type="ECO:0000256" key="6">
    <source>
        <dbReference type="ARBA" id="ARBA00049417"/>
    </source>
</evidence>
<keyword evidence="9" id="KW-1185">Reference proteome</keyword>
<evidence type="ECO:0000256" key="3">
    <source>
        <dbReference type="ARBA" id="ARBA00022741"/>
    </source>
</evidence>
<dbReference type="InterPro" id="IPR051094">
    <property type="entry name" value="Diverse_Catalytic_Enzymes"/>
</dbReference>
<comment type="catalytic activity">
    <reaction evidence="6">
        <text>P(1),P(4)-bis(5'-adenosyl) tetraphosphate + H2O = 2 ADP + 2 H(+)</text>
        <dbReference type="Rhea" id="RHEA:24252"/>
        <dbReference type="ChEBI" id="CHEBI:15377"/>
        <dbReference type="ChEBI" id="CHEBI:15378"/>
        <dbReference type="ChEBI" id="CHEBI:58141"/>
        <dbReference type="ChEBI" id="CHEBI:456216"/>
        <dbReference type="EC" id="3.6.1.41"/>
    </reaction>
</comment>
<organism evidence="8 9">
    <name type="scientific">Evansella tamaricis</name>
    <dbReference type="NCBI Taxonomy" id="2069301"/>
    <lineage>
        <taxon>Bacteria</taxon>
        <taxon>Bacillati</taxon>
        <taxon>Bacillota</taxon>
        <taxon>Bacilli</taxon>
        <taxon>Bacillales</taxon>
        <taxon>Bacillaceae</taxon>
        <taxon>Evansella</taxon>
    </lineage>
</organism>
<accession>A0ABS6JM44</accession>
<evidence type="ECO:0000313" key="9">
    <source>
        <dbReference type="Proteomes" id="UP000784880"/>
    </source>
</evidence>
<evidence type="ECO:0000259" key="7">
    <source>
        <dbReference type="PROSITE" id="PS51831"/>
    </source>
</evidence>
<dbReference type="EMBL" id="JAHQCS010000134">
    <property type="protein sequence ID" value="MBU9713378.1"/>
    <property type="molecule type" value="Genomic_DNA"/>
</dbReference>
<dbReference type="PANTHER" id="PTHR35795">
    <property type="entry name" value="SLR1885 PROTEIN"/>
    <property type="match status" value="1"/>
</dbReference>
<comment type="caution">
    <text evidence="8">The sequence shown here is derived from an EMBL/GenBank/DDBJ whole genome shotgun (WGS) entry which is preliminary data.</text>
</comment>
<name>A0ABS6JM44_9BACI</name>
<reference evidence="8 9" key="1">
    <citation type="submission" date="2021-06" db="EMBL/GenBank/DDBJ databases">
        <title>Bacillus sp. RD4P76, an endophyte from a halophyte.</title>
        <authorList>
            <person name="Sun J.-Q."/>
        </authorList>
    </citation>
    <scope>NUCLEOTIDE SEQUENCE [LARGE SCALE GENOMIC DNA]</scope>
    <source>
        <strain evidence="8 9">CGMCC 1.15917</strain>
    </source>
</reference>